<feature type="compositionally biased region" description="Polar residues" evidence="1">
    <location>
        <begin position="102"/>
        <end position="112"/>
    </location>
</feature>
<organism evidence="2 3">
    <name type="scientific">Trichogramma brassicae</name>
    <dbReference type="NCBI Taxonomy" id="86971"/>
    <lineage>
        <taxon>Eukaryota</taxon>
        <taxon>Metazoa</taxon>
        <taxon>Ecdysozoa</taxon>
        <taxon>Arthropoda</taxon>
        <taxon>Hexapoda</taxon>
        <taxon>Insecta</taxon>
        <taxon>Pterygota</taxon>
        <taxon>Neoptera</taxon>
        <taxon>Endopterygota</taxon>
        <taxon>Hymenoptera</taxon>
        <taxon>Apocrita</taxon>
        <taxon>Proctotrupomorpha</taxon>
        <taxon>Chalcidoidea</taxon>
        <taxon>Trichogrammatidae</taxon>
        <taxon>Trichogramma</taxon>
    </lineage>
</organism>
<accession>A0A6H5J3R1</accession>
<evidence type="ECO:0000313" key="3">
    <source>
        <dbReference type="Proteomes" id="UP000479190"/>
    </source>
</evidence>
<dbReference type="Proteomes" id="UP000479190">
    <property type="component" value="Unassembled WGS sequence"/>
</dbReference>
<name>A0A6H5J3R1_9HYME</name>
<proteinExistence type="predicted"/>
<reference evidence="2 3" key="1">
    <citation type="submission" date="2020-02" db="EMBL/GenBank/DDBJ databases">
        <authorList>
            <person name="Ferguson B K."/>
        </authorList>
    </citation>
    <scope>NUCLEOTIDE SEQUENCE [LARGE SCALE GENOMIC DNA]</scope>
</reference>
<gene>
    <name evidence="2" type="ORF">TBRA_LOCUS15723</name>
</gene>
<evidence type="ECO:0000313" key="2">
    <source>
        <dbReference type="EMBL" id="CAB0044135.1"/>
    </source>
</evidence>
<evidence type="ECO:0000256" key="1">
    <source>
        <dbReference type="SAM" id="MobiDB-lite"/>
    </source>
</evidence>
<dbReference type="AlphaFoldDB" id="A0A6H5J3R1"/>
<keyword evidence="3" id="KW-1185">Reference proteome</keyword>
<protein>
    <submittedName>
        <fullName evidence="2">Uncharacterized protein</fullName>
    </submittedName>
</protein>
<dbReference type="EMBL" id="CADCXV010001400">
    <property type="protein sequence ID" value="CAB0044135.1"/>
    <property type="molecule type" value="Genomic_DNA"/>
</dbReference>
<sequence length="112" mass="12490">MIIDQLTNKDLFNICLAHYKSLIVRRYLHKQGSRCYAVTALQLILHDRRLSNGGLEDDGRHVALGLHRDGDPWDDTGGGRGVHWHQAAAPAFPRPSSPLGWASSNSHINRNS</sequence>
<feature type="region of interest" description="Disordered" evidence="1">
    <location>
        <begin position="90"/>
        <end position="112"/>
    </location>
</feature>